<sequence length="117" mass="12920">MTWPDLDDVAQNVMIIASEEGVIWEACASWVPEPGHRGTAEIERTRSSVAQLVQLGLVRMYRLSAGNPDLTDVEVVSVMNDQRRWVYDQGGSHDVALYLTDLGETVYRGAAAEKPTS</sequence>
<protein>
    <submittedName>
        <fullName evidence="1">Uncharacterized protein</fullName>
    </submittedName>
</protein>
<accession>A0A8J3PNM6</accession>
<proteinExistence type="predicted"/>
<dbReference type="Proteomes" id="UP000653674">
    <property type="component" value="Unassembled WGS sequence"/>
</dbReference>
<dbReference type="AlphaFoldDB" id="A0A8J3PNM6"/>
<gene>
    <name evidence="1" type="ORF">Pfl04_45610</name>
</gene>
<evidence type="ECO:0000313" key="2">
    <source>
        <dbReference type="Proteomes" id="UP000653674"/>
    </source>
</evidence>
<evidence type="ECO:0000313" key="1">
    <source>
        <dbReference type="EMBL" id="GIG76157.1"/>
    </source>
</evidence>
<name>A0A8J3PNM6_9ACTN</name>
<comment type="caution">
    <text evidence="1">The sequence shown here is derived from an EMBL/GenBank/DDBJ whole genome shotgun (WGS) entry which is preliminary data.</text>
</comment>
<keyword evidence="2" id="KW-1185">Reference proteome</keyword>
<reference evidence="1" key="1">
    <citation type="submission" date="2021-01" db="EMBL/GenBank/DDBJ databases">
        <title>Whole genome shotgun sequence of Planosporangium flavigriseum NBRC 105377.</title>
        <authorList>
            <person name="Komaki H."/>
            <person name="Tamura T."/>
        </authorList>
    </citation>
    <scope>NUCLEOTIDE SEQUENCE</scope>
    <source>
        <strain evidence="1">NBRC 105377</strain>
    </source>
</reference>
<dbReference type="EMBL" id="BONU01000046">
    <property type="protein sequence ID" value="GIG76157.1"/>
    <property type="molecule type" value="Genomic_DNA"/>
</dbReference>
<organism evidence="1 2">
    <name type="scientific">Planosporangium flavigriseum</name>
    <dbReference type="NCBI Taxonomy" id="373681"/>
    <lineage>
        <taxon>Bacteria</taxon>
        <taxon>Bacillati</taxon>
        <taxon>Actinomycetota</taxon>
        <taxon>Actinomycetes</taxon>
        <taxon>Micromonosporales</taxon>
        <taxon>Micromonosporaceae</taxon>
        <taxon>Planosporangium</taxon>
    </lineage>
</organism>